<dbReference type="InterPro" id="IPR000477">
    <property type="entry name" value="RT_dom"/>
</dbReference>
<feature type="region of interest" description="Disordered" evidence="1">
    <location>
        <begin position="1317"/>
        <end position="1345"/>
    </location>
</feature>
<dbReference type="InterPro" id="IPR025558">
    <property type="entry name" value="DUF4283"/>
</dbReference>
<feature type="domain" description="Reverse transcriptase" evidence="2">
    <location>
        <begin position="742"/>
        <end position="998"/>
    </location>
</feature>
<feature type="region of interest" description="Disordered" evidence="1">
    <location>
        <begin position="1"/>
        <end position="74"/>
    </location>
</feature>
<evidence type="ECO:0000313" key="3">
    <source>
        <dbReference type="EMBL" id="VFQ98276.1"/>
    </source>
</evidence>
<feature type="non-terminal residue" evidence="3">
    <location>
        <position position="2805"/>
    </location>
</feature>
<dbReference type="Proteomes" id="UP000595140">
    <property type="component" value="Unassembled WGS sequence"/>
</dbReference>
<proteinExistence type="predicted"/>
<dbReference type="SUPFAM" id="SSF56219">
    <property type="entry name" value="DNase I-like"/>
    <property type="match status" value="2"/>
</dbReference>
<protein>
    <recommendedName>
        <fullName evidence="2">Reverse transcriptase domain-containing protein</fullName>
    </recommendedName>
</protein>
<dbReference type="PANTHER" id="PTHR33116">
    <property type="entry name" value="REVERSE TRANSCRIPTASE ZINC-BINDING DOMAIN-CONTAINING PROTEIN-RELATED-RELATED"/>
    <property type="match status" value="1"/>
</dbReference>
<evidence type="ECO:0000256" key="1">
    <source>
        <dbReference type="SAM" id="MobiDB-lite"/>
    </source>
</evidence>
<name>A0A484NCL1_9ASTE</name>
<dbReference type="CDD" id="cd01650">
    <property type="entry name" value="RT_nLTR_like"/>
    <property type="match status" value="1"/>
</dbReference>
<feature type="compositionally biased region" description="Basic and acidic residues" evidence="1">
    <location>
        <begin position="1435"/>
        <end position="1453"/>
    </location>
</feature>
<feature type="compositionally biased region" description="Low complexity" evidence="1">
    <location>
        <begin position="50"/>
        <end position="61"/>
    </location>
</feature>
<feature type="region of interest" description="Disordered" evidence="1">
    <location>
        <begin position="1630"/>
        <end position="1720"/>
    </location>
</feature>
<feature type="compositionally biased region" description="Polar residues" evidence="1">
    <location>
        <begin position="1454"/>
        <end position="1470"/>
    </location>
</feature>
<feature type="region of interest" description="Disordered" evidence="1">
    <location>
        <begin position="1413"/>
        <end position="1475"/>
    </location>
</feature>
<dbReference type="Gene3D" id="3.60.10.10">
    <property type="entry name" value="Endonuclease/exonuclease/phosphatase"/>
    <property type="match status" value="2"/>
</dbReference>
<sequence length="2805" mass="318678">MGSGKAQSVKKTKKKLPRSPKKKTTGDDVMETPSLNTDIAMELPEKEKAPTASSTSETSPPHAEDVPDIGPQVGITSAQETPQVFDKMPEPDLVAAKPVTFADLFKGNRDPDKGMILKQYDVGEGVLHIPDSIIKPVEELWGFCLVGCFTGRFFGLKAVDAIVKSWNVPFRIIPHCKGWVILKFENDTDRMDVLGRERDKAYGKELRLKIPSHGFMFDFAEFTTLPVWVQLHNVPLQLWSEEGIGMLASKVGKPLRTDLVTKQQGKGGFCRVLVEVDFSKQPVTHFEVACMGKTYTQLVVFEEDPKYCFHCKTWNHCPFYCKELGKNKEMAGLETTHKVDLDKPKETKKPHGKAGAKDSVPPGENPHVEPVGGLIPSSSNNKEKAIEPISKTGGLAVDNMAGKDVVLLKKKRIEVGDMVGKRPEKKKGVQCLTTQKEFVLSFIYGLYTVTKRRELWHDLSSLAQYITIPWALLGDFNCVLASNERVNCMSQGAYYMTDLQAFKSSNCLEDVPSTGNFFTWHKGNKLAKLDRVLANQPGETLCGAPLGNRSRPFRFFNMWLKHENFNGLVSQFWEAGVVGSKQFSLCSKLKRLKPPLKSLNKQAFGHISRRAMEAKEEYGLVMKQVVLDPNNQTLLDDADIKRKRANFLLDAELAFFQQKAKCDFLMNSDRCTTYFHSIVKKNRTKNTVGFLVREDGSKTTSKNEVASIFVDYFTTLFGTTSSVEPIDLESLTAGTRVPSSAQSTLLASVTPEEVREAVFDIGNDKAPGPDGYTAAFFKDQWATVGAFVPGRSLVDNFLLAQHLIRDYAVKRSTPSCLIKLDITKAYDTVSWSFLQGVMHGLGFPPRFVSLIMECVSSASSSIMVNGDSHAFFASQRGLRQGDPMAPTLFLFCIEYFSRLLNKRAKVGGFNYHKDCAALGITHLAFADDLMLFSRGDSLSVQVLMDALDHFSRVSGLTLNPTKSNIFLAGKYRDASQNILDLASFPRGQLPVRYLGLPLASQRISESDFAPLFKTVDGFLSKWSTLKLSYAGRLELIRAVVQGVQSFWLQAFPVQKYVLDRITSMCRDFLWGSKLAKVAWVDICQPREEGGLGLKDVNTWNNALLCKLLWNLAAKKDTLWVKWVHNVYIQGENLWQWQPKKRHSVFFKRLAYVHDLLVQKLGDLHPSMEEAMKPFCSAGNLIPRKVYDLFRAKANPKPWMAFIWQNYIPPKCSFTLWLALRRRLPTKTNLEFLGLPMDCTFCGHGLEDVDHLFFSCQFSKEVWDNIKTWLEERSRVRVPLCASGTMPPQKTLQVFDLLHSKASLSILNSSGVVQVLGDNELPRMAKGKKKDRRPPPPTPPNKKELRNFLRDMEGVCGAGGETVECSDTVVNYPVMTEEDFLPCTKSCEVMVEDDDGSESQSPSLDEERIEQDLLKDKSDGNKGDTPVAIPVANAEAPEHAESFEKDNCEKEDNGKNSGNEIGKTDGNTSGNKADIPKEKKTFASLFEKNRSEDKGMKLHQVDMDEDEEVFVQPEDVTPMEELWGPCLVGCFTGRFPSLAPIQSLVESWKVPCQFLPHHKGWVNFVGGSYMQHVEYEDLPLYCYHCEKFGHTPFDCLNLHEIQRKETTAEQIALDKARVEVLKTSLLVDNDREKEKAKQNQKGKQVLEGTNGGEKPADPNEPSPSFSKKDDHDGFTLVGKGRGSLTTHPLKEANFNNGNKQPQLRRETRSSGRGHNHGNRGGTYREAKFKLFLHNKLPSWSSTDNFAMIDDGRMAVIWNPLFVTCTVLHVGDQFIHCRILCNVSQKCFHITFVFALYNVTVRRQLWETISDFAVNIKTSWAIMGDFNSVLNSSERLNYHTYAYDMTDLLQFRLNNDLIDAKATGTHFTWNRGNKWAKFDRVMVNCEWDALHWDCWAEFKPMEFQSDHCPVLLHLIQSSTKGPKPFKFFNMWLKHDSFDNTLKHVWDMRINGTRQFRLCRKLKMLKHPLKQLNNKDFAHISSRAEEARKCYTDLMVKLYKDPDNLELLQLVANTRKKASFYSDAERSFFQQKVKCNFINEGDKCTKFFHAMVKKQSVLNAIPVLITSQGTTTTSLEAIVEEFIGYYNQIFGNTVPTTPVDWNVFRAGPIIQYQDVIDLRASERDFAPLVNKVDEHIRKWNTKTLSAAGRLELIRSVIQGIEGFWFQAFPIHKSVLDRITSLCRTFLWGSKFCKVAWEDICKPKDEGGLGLNQPLIWNQALLSKNLWNIASNKETLWVQWVHSVYLDGNDFWTWSPGKKDSHFFKKLTEIRDMLVLKSENRWELENQLYNLGEISATKVYDILRTRGEMRPWMKAIWKSYIPPRYSFCAWLIFRKRIPTKTSLHFIDMENRLCELCHKEEETGQHLLFSCETSTLIWNAIRSWLEIGPTLPTLDRALTWLRRLRSNHCSRRKMIRLAILSTAYHIWRLRNGVYFDNQAINIDGLVGFSLWLVAGHLINTGDLWVTGVIPMPSFLEAGNISNVDVSSLWCWLGGWNPTGYVDCTLDVDDGSRVREIESLEREYMCLACDATNIYSLHALVWSTILLPGVARKEPTPPTPPKKKLPELKVDDEVTCDTLESENSCDENESVNDELECEMESDKECEDDDSSENKSESQSVDEEAVEKVLREKLLEQSKDTPKVSEKMPEPPPKKTYADLLKNNRGEKQGMQLFKVDLPDTEEVFIPKEAILRVEDIWGYCLIGCFAGKFPGLKAIQKMVDGWGVPCEILPHNRGWIVLKFSTEEHRQVVMTKPVEEITINRKKLMFKIPEKDFMWNCKSFATMPIWVKLLDVPMGFWTPLGLSLIASKLGT</sequence>
<gene>
    <name evidence="3" type="ORF">CCAM_LOCUS40052</name>
</gene>
<evidence type="ECO:0000313" key="4">
    <source>
        <dbReference type="Proteomes" id="UP000595140"/>
    </source>
</evidence>
<dbReference type="EMBL" id="OOIL02006580">
    <property type="protein sequence ID" value="VFQ98276.1"/>
    <property type="molecule type" value="Genomic_DNA"/>
</dbReference>
<feature type="region of interest" description="Disordered" evidence="1">
    <location>
        <begin position="2545"/>
        <end position="2648"/>
    </location>
</feature>
<dbReference type="InterPro" id="IPR036691">
    <property type="entry name" value="Endo/exonu/phosph_ase_sf"/>
</dbReference>
<feature type="compositionally biased region" description="Basic and acidic residues" evidence="1">
    <location>
        <begin position="335"/>
        <end position="349"/>
    </location>
</feature>
<evidence type="ECO:0000259" key="2">
    <source>
        <dbReference type="PROSITE" id="PS50878"/>
    </source>
</evidence>
<keyword evidence="4" id="KW-1185">Reference proteome</keyword>
<accession>A0A484NCL1</accession>
<feature type="compositionally biased region" description="Acidic residues" evidence="1">
    <location>
        <begin position="2567"/>
        <end position="2604"/>
    </location>
</feature>
<dbReference type="OrthoDB" id="1934719at2759"/>
<dbReference type="InterPro" id="IPR026960">
    <property type="entry name" value="RVT-Znf"/>
</dbReference>
<feature type="compositionally biased region" description="Basic residues" evidence="1">
    <location>
        <begin position="8"/>
        <end position="23"/>
    </location>
</feature>
<organism evidence="3 4">
    <name type="scientific">Cuscuta campestris</name>
    <dbReference type="NCBI Taxonomy" id="132261"/>
    <lineage>
        <taxon>Eukaryota</taxon>
        <taxon>Viridiplantae</taxon>
        <taxon>Streptophyta</taxon>
        <taxon>Embryophyta</taxon>
        <taxon>Tracheophyta</taxon>
        <taxon>Spermatophyta</taxon>
        <taxon>Magnoliopsida</taxon>
        <taxon>eudicotyledons</taxon>
        <taxon>Gunneridae</taxon>
        <taxon>Pentapetalae</taxon>
        <taxon>asterids</taxon>
        <taxon>lamiids</taxon>
        <taxon>Solanales</taxon>
        <taxon>Convolvulaceae</taxon>
        <taxon>Cuscuteae</taxon>
        <taxon>Cuscuta</taxon>
        <taxon>Cuscuta subgen. Grammica</taxon>
        <taxon>Cuscuta sect. Cleistogrammica</taxon>
    </lineage>
</organism>
<feature type="compositionally biased region" description="Basic and acidic residues" evidence="1">
    <location>
        <begin position="2619"/>
        <end position="2648"/>
    </location>
</feature>
<dbReference type="Pfam" id="PF13966">
    <property type="entry name" value="zf-RVT"/>
    <property type="match status" value="2"/>
</dbReference>
<feature type="region of interest" description="Disordered" evidence="1">
    <location>
        <begin position="335"/>
        <end position="382"/>
    </location>
</feature>
<dbReference type="Pfam" id="PF14111">
    <property type="entry name" value="DUF4283"/>
    <property type="match status" value="1"/>
</dbReference>
<dbReference type="PANTHER" id="PTHR33116:SF84">
    <property type="entry name" value="RNA-DIRECTED DNA POLYMERASE"/>
    <property type="match status" value="1"/>
</dbReference>
<dbReference type="PROSITE" id="PS50878">
    <property type="entry name" value="RT_POL"/>
    <property type="match status" value="1"/>
</dbReference>
<dbReference type="Pfam" id="PF00078">
    <property type="entry name" value="RVT_1"/>
    <property type="match status" value="1"/>
</dbReference>
<reference evidence="3 4" key="1">
    <citation type="submission" date="2018-04" db="EMBL/GenBank/DDBJ databases">
        <authorList>
            <person name="Vogel A."/>
        </authorList>
    </citation>
    <scope>NUCLEOTIDE SEQUENCE [LARGE SCALE GENOMIC DNA]</scope>
</reference>